<dbReference type="OrthoDB" id="5646761at2"/>
<comment type="caution">
    <text evidence="1">The sequence shown here is derived from an EMBL/GenBank/DDBJ whole genome shotgun (WGS) entry which is preliminary data.</text>
</comment>
<sequence length="178" mass="21474">MFFNKQPLFFVETPHSECFKAWAEHQHSLTDKLVQLKGSSQLEVLFQNWIKPNWWDTYFLQINDELIYQREIIMRHKDTEYWYARTIIPETCYEVAPTFFDRLNSESIKNLIFGESQVRCSNRICYPVDEQCLEFYWAKKYLPDTKGTLWCRLAEYQFQHKASFYLIELLLPELGTVA</sequence>
<proteinExistence type="predicted"/>
<gene>
    <name evidence="1" type="primary">ubiC</name>
    <name evidence="1" type="ORF">Lsha_1616</name>
</gene>
<dbReference type="Proteomes" id="UP000054600">
    <property type="component" value="Unassembled WGS sequence"/>
</dbReference>
<accession>A0A0W0YUH8</accession>
<dbReference type="STRING" id="1122169.Lsha_1616"/>
<name>A0A0W0YUH8_9GAMM</name>
<dbReference type="InterPro" id="IPR028978">
    <property type="entry name" value="Chorismate_lyase_/UTRA_dom_sf"/>
</dbReference>
<dbReference type="GO" id="GO:0005737">
    <property type="term" value="C:cytoplasm"/>
    <property type="evidence" value="ECO:0007669"/>
    <property type="project" value="InterPro"/>
</dbReference>
<dbReference type="Gene3D" id="3.40.1410.10">
    <property type="entry name" value="Chorismate lyase-like"/>
    <property type="match status" value="1"/>
</dbReference>
<keyword evidence="2" id="KW-1185">Reference proteome</keyword>
<dbReference type="InterPro" id="IPR007440">
    <property type="entry name" value="Chorismate--pyruvate_lyase"/>
</dbReference>
<dbReference type="GO" id="GO:0006744">
    <property type="term" value="P:ubiquinone biosynthetic process"/>
    <property type="evidence" value="ECO:0007669"/>
    <property type="project" value="InterPro"/>
</dbReference>
<organism evidence="1 2">
    <name type="scientific">Legionella shakespearei DSM 23087</name>
    <dbReference type="NCBI Taxonomy" id="1122169"/>
    <lineage>
        <taxon>Bacteria</taxon>
        <taxon>Pseudomonadati</taxon>
        <taxon>Pseudomonadota</taxon>
        <taxon>Gammaproteobacteria</taxon>
        <taxon>Legionellales</taxon>
        <taxon>Legionellaceae</taxon>
        <taxon>Legionella</taxon>
    </lineage>
</organism>
<dbReference type="AlphaFoldDB" id="A0A0W0YUH8"/>
<dbReference type="RefSeq" id="WP_018576591.1">
    <property type="nucleotide sequence ID" value="NZ_KB892388.1"/>
</dbReference>
<dbReference type="Pfam" id="PF04345">
    <property type="entry name" value="Chor_lyase"/>
    <property type="match status" value="1"/>
</dbReference>
<dbReference type="eggNOG" id="COG3161">
    <property type="taxonomic scope" value="Bacteria"/>
</dbReference>
<dbReference type="EMBL" id="LNYW01000044">
    <property type="protein sequence ID" value="KTD60520.1"/>
    <property type="molecule type" value="Genomic_DNA"/>
</dbReference>
<evidence type="ECO:0000313" key="1">
    <source>
        <dbReference type="EMBL" id="KTD60520.1"/>
    </source>
</evidence>
<evidence type="ECO:0000313" key="2">
    <source>
        <dbReference type="Proteomes" id="UP000054600"/>
    </source>
</evidence>
<protein>
    <submittedName>
        <fullName evidence="1">4-hydroxybenzoate synthetase</fullName>
    </submittedName>
</protein>
<dbReference type="GO" id="GO:0008813">
    <property type="term" value="F:chorismate lyase activity"/>
    <property type="evidence" value="ECO:0007669"/>
    <property type="project" value="InterPro"/>
</dbReference>
<dbReference type="PATRIC" id="fig|1122169.6.peg.1858"/>
<dbReference type="SUPFAM" id="SSF64288">
    <property type="entry name" value="Chorismate lyase-like"/>
    <property type="match status" value="1"/>
</dbReference>
<reference evidence="1 2" key="1">
    <citation type="submission" date="2015-11" db="EMBL/GenBank/DDBJ databases">
        <title>Genomic analysis of 38 Legionella species identifies large and diverse effector repertoires.</title>
        <authorList>
            <person name="Burstein D."/>
            <person name="Amaro F."/>
            <person name="Zusman T."/>
            <person name="Lifshitz Z."/>
            <person name="Cohen O."/>
            <person name="Gilbert J.A."/>
            <person name="Pupko T."/>
            <person name="Shuman H.A."/>
            <person name="Segal G."/>
        </authorList>
    </citation>
    <scope>NUCLEOTIDE SEQUENCE [LARGE SCALE GENOMIC DNA]</scope>
    <source>
        <strain evidence="1 2">ATCC 49655</strain>
    </source>
</reference>